<keyword evidence="4" id="KW-0479">Metal-binding</keyword>
<keyword evidence="8" id="KW-1185">Reference proteome</keyword>
<dbReference type="InterPro" id="IPR033749">
    <property type="entry name" value="Polyprenyl_synt_CS"/>
</dbReference>
<dbReference type="EMBL" id="CP000852">
    <property type="protein sequence ID" value="ABW01477.1"/>
    <property type="molecule type" value="Genomic_DNA"/>
</dbReference>
<dbReference type="InterPro" id="IPR000092">
    <property type="entry name" value="Polyprenyl_synt"/>
</dbReference>
<dbReference type="Gene3D" id="1.10.600.10">
    <property type="entry name" value="Farnesyl Diphosphate Synthase"/>
    <property type="match status" value="1"/>
</dbReference>
<evidence type="ECO:0000313" key="8">
    <source>
        <dbReference type="Proteomes" id="UP000001137"/>
    </source>
</evidence>
<evidence type="ECO:0000256" key="3">
    <source>
        <dbReference type="ARBA" id="ARBA00022679"/>
    </source>
</evidence>
<dbReference type="GeneID" id="5710407"/>
<dbReference type="GO" id="GO:0046872">
    <property type="term" value="F:metal ion binding"/>
    <property type="evidence" value="ECO:0007669"/>
    <property type="project" value="UniProtKB-KW"/>
</dbReference>
<dbReference type="PANTHER" id="PTHR12001:SF85">
    <property type="entry name" value="SHORT CHAIN ISOPRENYL DIPHOSPHATE SYNTHASE"/>
    <property type="match status" value="1"/>
</dbReference>
<dbReference type="OrthoDB" id="26738at2157"/>
<dbReference type="eggNOG" id="arCOG01726">
    <property type="taxonomic scope" value="Archaea"/>
</dbReference>
<dbReference type="SFLD" id="SFLDG01017">
    <property type="entry name" value="Polyprenyl_Transferase_Like"/>
    <property type="match status" value="1"/>
</dbReference>
<dbReference type="AlphaFoldDB" id="A8MCH1"/>
<evidence type="ECO:0000313" key="7">
    <source>
        <dbReference type="EMBL" id="ABW01477.1"/>
    </source>
</evidence>
<dbReference type="KEGG" id="cma:Cmaq_0637"/>
<dbReference type="HOGENOM" id="CLU_014015_2_1_2"/>
<evidence type="ECO:0000256" key="1">
    <source>
        <dbReference type="ARBA" id="ARBA00001946"/>
    </source>
</evidence>
<name>A8MCH1_CALMQ</name>
<reference evidence="7 8" key="1">
    <citation type="submission" date="2007-10" db="EMBL/GenBank/DDBJ databases">
        <title>Complete sequence of Caldivirga maquilingensis IC-167.</title>
        <authorList>
            <consortium name="US DOE Joint Genome Institute"/>
            <person name="Copeland A."/>
            <person name="Lucas S."/>
            <person name="Lapidus A."/>
            <person name="Barry K."/>
            <person name="Glavina del Rio T."/>
            <person name="Dalin E."/>
            <person name="Tice H."/>
            <person name="Pitluck S."/>
            <person name="Saunders E."/>
            <person name="Brettin T."/>
            <person name="Bruce D."/>
            <person name="Detter J.C."/>
            <person name="Han C."/>
            <person name="Schmutz J."/>
            <person name="Larimer F."/>
            <person name="Land M."/>
            <person name="Hauser L."/>
            <person name="Kyrpides N."/>
            <person name="Ivanova N."/>
            <person name="Biddle J.F."/>
            <person name="Zhang Z."/>
            <person name="Fitz-Gibbon S.T."/>
            <person name="Lowe T.M."/>
            <person name="Saltikov C."/>
            <person name="House C.H."/>
            <person name="Richardson P."/>
        </authorList>
    </citation>
    <scope>NUCLEOTIDE SEQUENCE [LARGE SCALE GENOMIC DNA]</scope>
    <source>
        <strain evidence="8">ATCC 700844 / DSM 13496 / JCM 10307 / IC-167</strain>
    </source>
</reference>
<proteinExistence type="inferred from homology"/>
<dbReference type="Proteomes" id="UP000001137">
    <property type="component" value="Chromosome"/>
</dbReference>
<evidence type="ECO:0000256" key="5">
    <source>
        <dbReference type="ARBA" id="ARBA00022842"/>
    </source>
</evidence>
<dbReference type="GO" id="GO:0008299">
    <property type="term" value="P:isoprenoid biosynthetic process"/>
    <property type="evidence" value="ECO:0007669"/>
    <property type="project" value="InterPro"/>
</dbReference>
<dbReference type="CDD" id="cd00685">
    <property type="entry name" value="Trans_IPPS_HT"/>
    <property type="match status" value="1"/>
</dbReference>
<dbReference type="PROSITE" id="PS00444">
    <property type="entry name" value="POLYPRENYL_SYNTHASE_2"/>
    <property type="match status" value="1"/>
</dbReference>
<protein>
    <submittedName>
        <fullName evidence="7">Polyprenyl synthetase</fullName>
    </submittedName>
</protein>
<comment type="similarity">
    <text evidence="2 6">Belongs to the FPP/GGPP synthase family.</text>
</comment>
<organism evidence="7 8">
    <name type="scientific">Caldivirga maquilingensis (strain ATCC 700844 / DSM 13496 / JCM 10307 / IC-167)</name>
    <dbReference type="NCBI Taxonomy" id="397948"/>
    <lineage>
        <taxon>Archaea</taxon>
        <taxon>Thermoproteota</taxon>
        <taxon>Thermoprotei</taxon>
        <taxon>Thermoproteales</taxon>
        <taxon>Thermoproteaceae</taxon>
        <taxon>Caldivirga</taxon>
    </lineage>
</organism>
<dbReference type="RefSeq" id="WP_012185697.1">
    <property type="nucleotide sequence ID" value="NC_009954.1"/>
</dbReference>
<keyword evidence="5" id="KW-0460">Magnesium</keyword>
<evidence type="ECO:0000256" key="4">
    <source>
        <dbReference type="ARBA" id="ARBA00022723"/>
    </source>
</evidence>
<gene>
    <name evidence="7" type="ordered locus">Cmaq_0637</name>
</gene>
<evidence type="ECO:0000256" key="6">
    <source>
        <dbReference type="RuleBase" id="RU004466"/>
    </source>
</evidence>
<comment type="cofactor">
    <cofactor evidence="1">
        <name>Mg(2+)</name>
        <dbReference type="ChEBI" id="CHEBI:18420"/>
    </cofactor>
</comment>
<dbReference type="GO" id="GO:0004659">
    <property type="term" value="F:prenyltransferase activity"/>
    <property type="evidence" value="ECO:0007669"/>
    <property type="project" value="InterPro"/>
</dbReference>
<dbReference type="SUPFAM" id="SSF48576">
    <property type="entry name" value="Terpenoid synthases"/>
    <property type="match status" value="1"/>
</dbReference>
<dbReference type="PANTHER" id="PTHR12001">
    <property type="entry name" value="GERANYLGERANYL PYROPHOSPHATE SYNTHASE"/>
    <property type="match status" value="1"/>
</dbReference>
<dbReference type="Pfam" id="PF00348">
    <property type="entry name" value="polyprenyl_synt"/>
    <property type="match status" value="1"/>
</dbReference>
<keyword evidence="3 6" id="KW-0808">Transferase</keyword>
<accession>A8MCH1</accession>
<sequence>MVDVLSELHEKYGELVNKAIERYLTIGVDPSFRETVLYQVATGGKRIRPLMVIESALACGGSLESALPYAAIVELIHNYSLIYDDIIDEADLRRNMPTVRRKYGDYAAILVGIWYREAIEEAVLDTRNPSEVARVVAETIKAIDEGERLDILMEYSGRRDPYFIENRLVREITPALRDLYIRMISLKTAALFKTSMWLGGYSAKCGNEQLEALSNFGYNVGVAFQIIDDVLDIFGDLRKFGKEIGKDLKEHKVGNLVILLSLLESKEANKLLNVLSKQRPTQDDVKEAVEVISATKAREEAIRMANEYMSKAISELSKVPRNEHTMKLEELAKFIVYREY</sequence>
<dbReference type="InterPro" id="IPR008949">
    <property type="entry name" value="Isoprenoid_synthase_dom_sf"/>
</dbReference>
<evidence type="ECO:0000256" key="2">
    <source>
        <dbReference type="ARBA" id="ARBA00006706"/>
    </source>
</evidence>
<dbReference type="SFLD" id="SFLDS00005">
    <property type="entry name" value="Isoprenoid_Synthase_Type_I"/>
    <property type="match status" value="1"/>
</dbReference>
<dbReference type="STRING" id="397948.Cmaq_0637"/>